<evidence type="ECO:0000256" key="1">
    <source>
        <dbReference type="SAM" id="SignalP"/>
    </source>
</evidence>
<name>A0A9J7BJS6_9BACT</name>
<evidence type="ECO:0008006" key="4">
    <source>
        <dbReference type="Google" id="ProtNLM"/>
    </source>
</evidence>
<dbReference type="AlphaFoldDB" id="A0A9J7BJS6"/>
<dbReference type="Proteomes" id="UP001059380">
    <property type="component" value="Chromosome"/>
</dbReference>
<sequence>MDAKVLNLARCIALLAIILGFSTMARAANNCPWLNEATASGILGGDATGLYEPAEAGKPATCTFAQTESGITRQLVIAVEIVAKPHDRLVELMHNCGPMSQPVPSIGNEALRCAAADGKAHGERVIGRVRDQIFTISITTTAERDSVLAPHELAMRSLTAAEEVSGNLF</sequence>
<dbReference type="EMBL" id="CP093313">
    <property type="protein sequence ID" value="UWZ82795.1"/>
    <property type="molecule type" value="Genomic_DNA"/>
</dbReference>
<keyword evidence="1" id="KW-0732">Signal</keyword>
<evidence type="ECO:0000313" key="3">
    <source>
        <dbReference type="Proteomes" id="UP001059380"/>
    </source>
</evidence>
<accession>A0A9J7BJS6</accession>
<feature type="chain" id="PRO_5039901581" description="DUF3558 domain-containing protein" evidence="1">
    <location>
        <begin position="28"/>
        <end position="169"/>
    </location>
</feature>
<dbReference type="RefSeq" id="WP_260792021.1">
    <property type="nucleotide sequence ID" value="NZ_CP093313.1"/>
</dbReference>
<reference evidence="2" key="1">
    <citation type="submission" date="2021-04" db="EMBL/GenBank/DDBJ databases">
        <title>Phylogenetic analysis of Acidobacteriaceae.</title>
        <authorList>
            <person name="Qiu L."/>
            <person name="Zhang Q."/>
        </authorList>
    </citation>
    <scope>NUCLEOTIDE SEQUENCE</scope>
    <source>
        <strain evidence="2">DSM 25168</strain>
    </source>
</reference>
<evidence type="ECO:0000313" key="2">
    <source>
        <dbReference type="EMBL" id="UWZ82795.1"/>
    </source>
</evidence>
<dbReference type="KEGG" id="orp:MOP44_19760"/>
<feature type="signal peptide" evidence="1">
    <location>
        <begin position="1"/>
        <end position="27"/>
    </location>
</feature>
<protein>
    <recommendedName>
        <fullName evidence="4">DUF3558 domain-containing protein</fullName>
    </recommendedName>
</protein>
<proteinExistence type="predicted"/>
<organism evidence="2 3">
    <name type="scientific">Occallatibacter riparius</name>
    <dbReference type="NCBI Taxonomy" id="1002689"/>
    <lineage>
        <taxon>Bacteria</taxon>
        <taxon>Pseudomonadati</taxon>
        <taxon>Acidobacteriota</taxon>
        <taxon>Terriglobia</taxon>
        <taxon>Terriglobales</taxon>
        <taxon>Acidobacteriaceae</taxon>
        <taxon>Occallatibacter</taxon>
    </lineage>
</organism>
<gene>
    <name evidence="2" type="ORF">MOP44_19760</name>
</gene>
<keyword evidence="3" id="KW-1185">Reference proteome</keyword>